<name>A0A9R0PKB5_TRITD</name>
<gene>
    <name evidence="2" type="ORF">TRITD_1Av1G002660</name>
</gene>
<protein>
    <recommendedName>
        <fullName evidence="4">Acidic protein</fullName>
    </recommendedName>
</protein>
<evidence type="ECO:0000313" key="3">
    <source>
        <dbReference type="Proteomes" id="UP000324705"/>
    </source>
</evidence>
<proteinExistence type="predicted"/>
<organism evidence="2 3">
    <name type="scientific">Triticum turgidum subsp. durum</name>
    <name type="common">Durum wheat</name>
    <name type="synonym">Triticum durum</name>
    <dbReference type="NCBI Taxonomy" id="4567"/>
    <lineage>
        <taxon>Eukaryota</taxon>
        <taxon>Viridiplantae</taxon>
        <taxon>Streptophyta</taxon>
        <taxon>Embryophyta</taxon>
        <taxon>Tracheophyta</taxon>
        <taxon>Spermatophyta</taxon>
        <taxon>Magnoliopsida</taxon>
        <taxon>Liliopsida</taxon>
        <taxon>Poales</taxon>
        <taxon>Poaceae</taxon>
        <taxon>BOP clade</taxon>
        <taxon>Pooideae</taxon>
        <taxon>Triticodae</taxon>
        <taxon>Triticeae</taxon>
        <taxon>Triticinae</taxon>
        <taxon>Triticum</taxon>
    </lineage>
</organism>
<feature type="signal peptide" evidence="1">
    <location>
        <begin position="1"/>
        <end position="27"/>
    </location>
</feature>
<reference evidence="2 3" key="1">
    <citation type="submission" date="2017-09" db="EMBL/GenBank/DDBJ databases">
        <authorList>
            <consortium name="International Durum Wheat Genome Sequencing Consortium (IDWGSC)"/>
            <person name="Milanesi L."/>
        </authorList>
    </citation>
    <scope>NUCLEOTIDE SEQUENCE [LARGE SCALE GENOMIC DNA]</scope>
    <source>
        <strain evidence="3">cv. Svevo</strain>
    </source>
</reference>
<accession>A0A9R0PKB5</accession>
<evidence type="ECO:0008006" key="4">
    <source>
        <dbReference type="Google" id="ProtNLM"/>
    </source>
</evidence>
<feature type="chain" id="PRO_5040257777" description="Acidic protein" evidence="1">
    <location>
        <begin position="28"/>
        <end position="87"/>
    </location>
</feature>
<evidence type="ECO:0000313" key="2">
    <source>
        <dbReference type="EMBL" id="VAH00286.1"/>
    </source>
</evidence>
<sequence length="87" mass="9070">MASSLKVATIIAVCIVLVLNMGHPAAATECEDCLGACVAICIAYAETTCSGICTVITLACQESTHTCFIEQFYIRGVANKMRGPGVP</sequence>
<keyword evidence="3" id="KW-1185">Reference proteome</keyword>
<dbReference type="EMBL" id="LT934111">
    <property type="protein sequence ID" value="VAH00286.1"/>
    <property type="molecule type" value="Genomic_DNA"/>
</dbReference>
<dbReference type="Proteomes" id="UP000324705">
    <property type="component" value="Chromosome 1A"/>
</dbReference>
<dbReference type="AlphaFoldDB" id="A0A9R0PKB5"/>
<evidence type="ECO:0000256" key="1">
    <source>
        <dbReference type="SAM" id="SignalP"/>
    </source>
</evidence>
<keyword evidence="1" id="KW-0732">Signal</keyword>
<dbReference type="Gramene" id="TRITD1Av1G002660.1">
    <property type="protein sequence ID" value="TRITD1Av1G002660.1"/>
    <property type="gene ID" value="TRITD1Av1G002660"/>
</dbReference>